<dbReference type="Pfam" id="PF02775">
    <property type="entry name" value="TPP_enzyme_C"/>
    <property type="match status" value="1"/>
</dbReference>
<dbReference type="CDD" id="cd02005">
    <property type="entry name" value="TPP_PDC_IPDC"/>
    <property type="match status" value="1"/>
</dbReference>
<comment type="caution">
    <text evidence="14">The sequence shown here is derived from an EMBL/GenBank/DDBJ whole genome shotgun (WGS) entry which is preliminary data.</text>
</comment>
<dbReference type="InterPro" id="IPR029061">
    <property type="entry name" value="THDP-binding"/>
</dbReference>
<evidence type="ECO:0000313" key="15">
    <source>
        <dbReference type="Proteomes" id="UP000070578"/>
    </source>
</evidence>
<dbReference type="PIRSF" id="PIRSF036565">
    <property type="entry name" value="Pyruvt_ip_decrb"/>
    <property type="match status" value="1"/>
</dbReference>
<evidence type="ECO:0000256" key="9">
    <source>
        <dbReference type="PIRSR" id="PIRSR036565-2"/>
    </source>
</evidence>
<dbReference type="EMBL" id="LSLI01000055">
    <property type="protein sequence ID" value="KXS31800.1"/>
    <property type="molecule type" value="Genomic_DNA"/>
</dbReference>
<evidence type="ECO:0000256" key="7">
    <source>
        <dbReference type="ARBA" id="ARBA00023052"/>
    </source>
</evidence>
<dbReference type="Gene3D" id="3.40.50.970">
    <property type="match status" value="2"/>
</dbReference>
<feature type="domain" description="Thiamine pyrophosphate enzyme TPP-binding" evidence="12">
    <location>
        <begin position="401"/>
        <end position="530"/>
    </location>
</feature>
<gene>
    <name evidence="14" type="ORF">AWT59_2059</name>
</gene>
<keyword evidence="6 9" id="KW-0460">Magnesium</keyword>
<dbReference type="InterPro" id="IPR012001">
    <property type="entry name" value="Thiamin_PyroP_enz_TPP-bd_dom"/>
</dbReference>
<dbReference type="GO" id="GO:0000949">
    <property type="term" value="P:aromatic amino acid family catabolic process to alcohol via Ehrlich pathway"/>
    <property type="evidence" value="ECO:0007669"/>
    <property type="project" value="TreeGrafter"/>
</dbReference>
<dbReference type="InterPro" id="IPR047214">
    <property type="entry name" value="TPP_PDC_IPDC"/>
</dbReference>
<dbReference type="SUPFAM" id="SSF52467">
    <property type="entry name" value="DHS-like NAD/FAD-binding domain"/>
    <property type="match status" value="1"/>
</dbReference>
<comment type="similarity">
    <text evidence="3 10">Belongs to the TPP enzyme family.</text>
</comment>
<dbReference type="InterPro" id="IPR012000">
    <property type="entry name" value="Thiamin_PyroP_enz_cen_dom"/>
</dbReference>
<feature type="binding site" evidence="9">
    <location>
        <position position="469"/>
    </location>
    <ligand>
        <name>Mg(2+)</name>
        <dbReference type="ChEBI" id="CHEBI:18420"/>
    </ligand>
</feature>
<reference evidence="14 15" key="1">
    <citation type="submission" date="2016-02" db="EMBL/GenBank/DDBJ databases">
        <authorList>
            <person name="Wen L."/>
            <person name="He K."/>
            <person name="Yang H."/>
        </authorList>
    </citation>
    <scope>NUCLEOTIDE SEQUENCE [LARGE SCALE GENOMIC DNA]</scope>
    <source>
        <strain evidence="14">ShG14-8</strain>
    </source>
</reference>
<dbReference type="Pfam" id="PF00205">
    <property type="entry name" value="TPP_enzyme_M"/>
    <property type="match status" value="1"/>
</dbReference>
<evidence type="ECO:0000259" key="11">
    <source>
        <dbReference type="Pfam" id="PF00205"/>
    </source>
</evidence>
<feature type="binding site" evidence="9">
    <location>
        <position position="471"/>
    </location>
    <ligand>
        <name>Mg(2+)</name>
        <dbReference type="ChEBI" id="CHEBI:18420"/>
    </ligand>
</feature>
<sequence length="555" mass="61251">MTSSKITIAEYLLIRLKQIGVDHLFGVPGDFVLGFFNQVLNSEVKYVGTCNELNAAYAADGYARIRGIGAFATTFGVGELSAINGVAGAYAERVPVVVVTGSPATINFCTRPLLHHTLGDYQIPLRMYEKITAASTQLASGAIAPDEIDRVLSACLYYQQPVYISIPSDVVMMKCNRPGAFSFPVHAPSDPDALDEAINETLAMLDNARRPVVIGGVELIRFKLQKEFAGLLDKTGFPFVTMMLGKTVLSEQHPQFIGLFEGDRSRDYVRERVESADCILQLGELMTDFNTGGFTTRLDDSKTISANIRTIRIKHHFFENVYLRDFILGLTAKLARRDVPTLEIQRAVEGCVHRHTERYRPDPQQALTVKRFFDRMSHFVENDSIVIAETGVSLFSAAEMLMPQGATFIGQTFYGSIGYTIGATLGAATAAPNRRVVLFVGDGAFQVTCQDLSTMIRYGHKPIIFLLNNDGYTIERVIVDRPYNDIQPWLYHKLVEVFGGGLGLDVHTEGELEDALDKAATADSLVFIEIHTGRLDCPEALRIAGRSMAQINQLV</sequence>
<keyword evidence="7 10" id="KW-0786">Thiamine pyrophosphate</keyword>
<evidence type="ECO:0000256" key="10">
    <source>
        <dbReference type="RuleBase" id="RU362132"/>
    </source>
</evidence>
<evidence type="ECO:0000259" key="12">
    <source>
        <dbReference type="Pfam" id="PF02775"/>
    </source>
</evidence>
<organism evidence="14 15">
    <name type="scientific">Candidatus Gallionella acididurans</name>
    <dbReference type="NCBI Taxonomy" id="1796491"/>
    <lineage>
        <taxon>Bacteria</taxon>
        <taxon>Pseudomonadati</taxon>
        <taxon>Pseudomonadota</taxon>
        <taxon>Betaproteobacteria</taxon>
        <taxon>Nitrosomonadales</taxon>
        <taxon>Gallionellaceae</taxon>
        <taxon>Gallionella</taxon>
    </lineage>
</organism>
<evidence type="ECO:0000256" key="2">
    <source>
        <dbReference type="ARBA" id="ARBA00001964"/>
    </source>
</evidence>
<dbReference type="InterPro" id="IPR011766">
    <property type="entry name" value="TPP_enzyme_TPP-bd"/>
</dbReference>
<feature type="domain" description="Thiamine pyrophosphate enzyme central" evidence="11">
    <location>
        <begin position="198"/>
        <end position="317"/>
    </location>
</feature>
<evidence type="ECO:0000313" key="14">
    <source>
        <dbReference type="EMBL" id="KXS31800.1"/>
    </source>
</evidence>
<comment type="cofactor">
    <cofactor evidence="9">
        <name>Mg(2+)</name>
        <dbReference type="ChEBI" id="CHEBI:18420"/>
    </cofactor>
    <text evidence="9">Binds 1 Mg(2+) per subunit.</text>
</comment>
<dbReference type="AlphaFoldDB" id="A0A139BS36"/>
<dbReference type="FunFam" id="3.40.50.970:FF:000019">
    <property type="entry name" value="Pyruvate decarboxylase isozyme"/>
    <property type="match status" value="1"/>
</dbReference>
<dbReference type="GO" id="GO:0005829">
    <property type="term" value="C:cytosol"/>
    <property type="evidence" value="ECO:0007669"/>
    <property type="project" value="TreeGrafter"/>
</dbReference>
<comment type="cofactor">
    <cofactor evidence="2">
        <name>thiamine diphosphate</name>
        <dbReference type="ChEBI" id="CHEBI:58937"/>
    </cofactor>
</comment>
<dbReference type="Proteomes" id="UP000070578">
    <property type="component" value="Unassembled WGS sequence"/>
</dbReference>
<evidence type="ECO:0000259" key="13">
    <source>
        <dbReference type="Pfam" id="PF02776"/>
    </source>
</evidence>
<dbReference type="PANTHER" id="PTHR43452">
    <property type="entry name" value="PYRUVATE DECARBOXYLASE"/>
    <property type="match status" value="1"/>
</dbReference>
<reference evidence="14 15" key="2">
    <citation type="submission" date="2016-03" db="EMBL/GenBank/DDBJ databases">
        <title>New uncultured bacterium of the family Gallionellaceae from acid mine drainage: description and reconstruction of genome based on metagenomic analysis of microbial community.</title>
        <authorList>
            <person name="Kadnikov V."/>
            <person name="Ivasenko D."/>
            <person name="Beletsky A."/>
            <person name="Mardanov A."/>
            <person name="Danilova E."/>
            <person name="Pimenov N."/>
            <person name="Karnachuk O."/>
            <person name="Ravin N."/>
        </authorList>
    </citation>
    <scope>NUCLEOTIDE SEQUENCE [LARGE SCALE GENOMIC DNA]</scope>
    <source>
        <strain evidence="14">ShG14-8</strain>
    </source>
</reference>
<feature type="domain" description="Thiamine pyrophosphate enzyme N-terminal TPP-binding" evidence="13">
    <location>
        <begin position="7"/>
        <end position="105"/>
    </location>
</feature>
<keyword evidence="5" id="KW-0210">Decarboxylase</keyword>
<dbReference type="InterPro" id="IPR047213">
    <property type="entry name" value="TPP_PYR_PDC_IPDC-like"/>
</dbReference>
<evidence type="ECO:0000256" key="3">
    <source>
        <dbReference type="ARBA" id="ARBA00007812"/>
    </source>
</evidence>
<dbReference type="Gene3D" id="3.40.50.1220">
    <property type="entry name" value="TPP-binding domain"/>
    <property type="match status" value="1"/>
</dbReference>
<name>A0A139BS36_9PROT</name>
<proteinExistence type="inferred from homology"/>
<evidence type="ECO:0000256" key="6">
    <source>
        <dbReference type="ARBA" id="ARBA00022842"/>
    </source>
</evidence>
<keyword evidence="4 9" id="KW-0479">Metal-binding</keyword>
<dbReference type="InterPro" id="IPR029035">
    <property type="entry name" value="DHS-like_NAD/FAD-binding_dom"/>
</dbReference>
<dbReference type="PATRIC" id="fig|1796491.3.peg.2244"/>
<dbReference type="InterPro" id="IPR012110">
    <property type="entry name" value="PDC/IPDC-like"/>
</dbReference>
<accession>A0A139BS36</accession>
<feature type="binding site" evidence="9">
    <location>
        <position position="442"/>
    </location>
    <ligand>
        <name>Mg(2+)</name>
        <dbReference type="ChEBI" id="CHEBI:18420"/>
    </ligand>
</feature>
<dbReference type="SUPFAM" id="SSF52518">
    <property type="entry name" value="Thiamin diphosphate-binding fold (THDP-binding)"/>
    <property type="match status" value="2"/>
</dbReference>
<protein>
    <submittedName>
        <fullName evidence="14">Pyruvate decarboxylase</fullName>
    </submittedName>
</protein>
<dbReference type="FunFam" id="3.40.50.970:FF:000024">
    <property type="entry name" value="Pyruvate decarboxylase isozyme"/>
    <property type="match status" value="1"/>
</dbReference>
<keyword evidence="8" id="KW-0456">Lyase</keyword>
<comment type="cofactor">
    <cofactor evidence="1">
        <name>a metal cation</name>
        <dbReference type="ChEBI" id="CHEBI:25213"/>
    </cofactor>
</comment>
<dbReference type="CDD" id="cd07038">
    <property type="entry name" value="TPP_PYR_PDC_IPDC_like"/>
    <property type="match status" value="1"/>
</dbReference>
<dbReference type="InterPro" id="IPR000399">
    <property type="entry name" value="TPP-bd_CS"/>
</dbReference>
<dbReference type="PANTHER" id="PTHR43452:SF30">
    <property type="entry name" value="PYRUVATE DECARBOXYLASE ISOZYME 1-RELATED"/>
    <property type="match status" value="1"/>
</dbReference>
<evidence type="ECO:0000256" key="4">
    <source>
        <dbReference type="ARBA" id="ARBA00022723"/>
    </source>
</evidence>
<dbReference type="GO" id="GO:0030976">
    <property type="term" value="F:thiamine pyrophosphate binding"/>
    <property type="evidence" value="ECO:0007669"/>
    <property type="project" value="InterPro"/>
</dbReference>
<evidence type="ECO:0000256" key="8">
    <source>
        <dbReference type="ARBA" id="ARBA00023239"/>
    </source>
</evidence>
<dbReference type="GO" id="GO:0000287">
    <property type="term" value="F:magnesium ion binding"/>
    <property type="evidence" value="ECO:0007669"/>
    <property type="project" value="InterPro"/>
</dbReference>
<dbReference type="GO" id="GO:0004737">
    <property type="term" value="F:pyruvate decarboxylase activity"/>
    <property type="evidence" value="ECO:0007669"/>
    <property type="project" value="TreeGrafter"/>
</dbReference>
<evidence type="ECO:0000256" key="1">
    <source>
        <dbReference type="ARBA" id="ARBA00001920"/>
    </source>
</evidence>
<keyword evidence="14" id="KW-0670">Pyruvate</keyword>
<dbReference type="Pfam" id="PF02776">
    <property type="entry name" value="TPP_enzyme_N"/>
    <property type="match status" value="1"/>
</dbReference>
<dbReference type="PROSITE" id="PS00187">
    <property type="entry name" value="TPP_ENZYMES"/>
    <property type="match status" value="1"/>
</dbReference>
<evidence type="ECO:0000256" key="5">
    <source>
        <dbReference type="ARBA" id="ARBA00022793"/>
    </source>
</evidence>